<evidence type="ECO:0000313" key="15">
    <source>
        <dbReference type="Proteomes" id="UP000440732"/>
    </source>
</evidence>
<proteinExistence type="predicted"/>
<evidence type="ECO:0000313" key="13">
    <source>
        <dbReference type="Proteomes" id="UP000437068"/>
    </source>
</evidence>
<dbReference type="Proteomes" id="UP000429523">
    <property type="component" value="Unassembled WGS sequence"/>
</dbReference>
<dbReference type="Proteomes" id="UP000440367">
    <property type="component" value="Unassembled WGS sequence"/>
</dbReference>
<dbReference type="EMBL" id="QXGB01000899">
    <property type="protein sequence ID" value="KAE9201611.1"/>
    <property type="molecule type" value="Genomic_DNA"/>
</dbReference>
<sequence length="172" mass="19246">MDALTLQPGTGGTPLQRVRNAIAECTRKQAQQRRLFRAGGHRTGKSTKSMFARVSTKYADNDIHRLDAAKGHAERGVHDKADTLADAWAPIFQQQGSTVEARRTVLEWLGPRDMHKPLLVDLSSPFTEAEMSVSFGSSKRGKACGPDRFGNDWYRDFSDLLIPILMKLMNCW</sequence>
<accession>A0A6A3ZJI4</accession>
<evidence type="ECO:0000313" key="16">
    <source>
        <dbReference type="Proteomes" id="UP000441208"/>
    </source>
</evidence>
<dbReference type="Proteomes" id="UP000488956">
    <property type="component" value="Unassembled WGS sequence"/>
</dbReference>
<comment type="caution">
    <text evidence="8">The sequence shown here is derived from an EMBL/GenBank/DDBJ whole genome shotgun (WGS) entry which is preliminary data.</text>
</comment>
<dbReference type="Proteomes" id="UP000476176">
    <property type="component" value="Unassembled WGS sequence"/>
</dbReference>
<dbReference type="AlphaFoldDB" id="A0A6A3ZJI4"/>
<evidence type="ECO:0000313" key="1">
    <source>
        <dbReference type="EMBL" id="KAE8935694.1"/>
    </source>
</evidence>
<dbReference type="Proteomes" id="UP000460718">
    <property type="component" value="Unassembled WGS sequence"/>
</dbReference>
<keyword evidence="12" id="KW-1185">Reference proteome</keyword>
<evidence type="ECO:0000313" key="18">
    <source>
        <dbReference type="Proteomes" id="UP000476176"/>
    </source>
</evidence>
<dbReference type="OrthoDB" id="407509at2759"/>
<evidence type="ECO:0000313" key="14">
    <source>
        <dbReference type="Proteomes" id="UP000440367"/>
    </source>
</evidence>
<gene>
    <name evidence="9" type="ORF">PF001_g21857</name>
    <name evidence="8" type="ORF">PF002_g11314</name>
    <name evidence="7" type="ORF">PF004_g12763</name>
    <name evidence="6" type="ORF">PF005_g14889</name>
    <name evidence="3" type="ORF">PF006_g22311</name>
    <name evidence="5" type="ORF">PF007_g12007</name>
    <name evidence="10" type="ORF">PF008_g17649</name>
    <name evidence="1" type="ORF">PF009_g14364</name>
    <name evidence="4" type="ORF">PF010_g13066</name>
    <name evidence="2" type="ORF">PF011_g14141</name>
</gene>
<protein>
    <submittedName>
        <fullName evidence="8">Uncharacterized protein</fullName>
    </submittedName>
</protein>
<dbReference type="EMBL" id="QXFX01000754">
    <property type="protein sequence ID" value="KAE9105318.1"/>
    <property type="molecule type" value="Genomic_DNA"/>
</dbReference>
<evidence type="ECO:0000313" key="19">
    <source>
        <dbReference type="Proteomes" id="UP000486351"/>
    </source>
</evidence>
<organism evidence="8 14">
    <name type="scientific">Phytophthora fragariae</name>
    <dbReference type="NCBI Taxonomy" id="53985"/>
    <lineage>
        <taxon>Eukaryota</taxon>
        <taxon>Sar</taxon>
        <taxon>Stramenopiles</taxon>
        <taxon>Oomycota</taxon>
        <taxon>Peronosporomycetes</taxon>
        <taxon>Peronosporales</taxon>
        <taxon>Peronosporaceae</taxon>
        <taxon>Phytophthora</taxon>
    </lineage>
</organism>
<evidence type="ECO:0000313" key="4">
    <source>
        <dbReference type="EMBL" id="KAE9105318.1"/>
    </source>
</evidence>
<dbReference type="EMBL" id="QXGE01002038">
    <property type="protein sequence ID" value="KAE9285541.1"/>
    <property type="molecule type" value="Genomic_DNA"/>
</dbReference>
<dbReference type="EMBL" id="QXFY01001288">
    <property type="protein sequence ID" value="KAE9322180.1"/>
    <property type="molecule type" value="Genomic_DNA"/>
</dbReference>
<evidence type="ECO:0000313" key="20">
    <source>
        <dbReference type="Proteomes" id="UP000488956"/>
    </source>
</evidence>
<evidence type="ECO:0000313" key="12">
    <source>
        <dbReference type="Proteomes" id="UP000433483"/>
    </source>
</evidence>
<evidence type="ECO:0000313" key="11">
    <source>
        <dbReference type="Proteomes" id="UP000429523"/>
    </source>
</evidence>
<evidence type="ECO:0000313" key="3">
    <source>
        <dbReference type="EMBL" id="KAE9102915.1"/>
    </source>
</evidence>
<dbReference type="Proteomes" id="UP000441208">
    <property type="component" value="Unassembled WGS sequence"/>
</dbReference>
<dbReference type="Proteomes" id="UP000440732">
    <property type="component" value="Unassembled WGS sequence"/>
</dbReference>
<evidence type="ECO:0000313" key="9">
    <source>
        <dbReference type="EMBL" id="KAE9285541.1"/>
    </source>
</evidence>
<dbReference type="Proteomes" id="UP000433483">
    <property type="component" value="Unassembled WGS sequence"/>
</dbReference>
<dbReference type="Proteomes" id="UP000437068">
    <property type="component" value="Unassembled WGS sequence"/>
</dbReference>
<evidence type="ECO:0000313" key="17">
    <source>
        <dbReference type="Proteomes" id="UP000460718"/>
    </source>
</evidence>
<reference evidence="11 12" key="1">
    <citation type="submission" date="2018-08" db="EMBL/GenBank/DDBJ databases">
        <title>Genomic investigation of the strawberry pathogen Phytophthora fragariae indicates pathogenicity is determined by transcriptional variation in three key races.</title>
        <authorList>
            <person name="Adams T.M."/>
            <person name="Armitage A.D."/>
            <person name="Sobczyk M.K."/>
            <person name="Bates H.J."/>
            <person name="Dunwell J.M."/>
            <person name="Nellist C.F."/>
            <person name="Harrison R.J."/>
        </authorList>
    </citation>
    <scope>NUCLEOTIDE SEQUENCE [LARGE SCALE GENOMIC DNA]</scope>
    <source>
        <strain evidence="9 13">A4</strain>
        <strain evidence="8 14">BC-1</strain>
        <strain evidence="7 18">BC-23</strain>
        <strain evidence="6 12">NOV-27</strain>
        <strain evidence="3 15">NOV-5</strain>
        <strain evidence="5 16">NOV-71</strain>
        <strain evidence="10 19">NOV-77</strain>
        <strain evidence="1 11">NOV-9</strain>
        <strain evidence="4 20">ONT-3</strain>
        <strain evidence="2 17">SCRP245</strain>
    </source>
</reference>
<dbReference type="EMBL" id="QXGF01000779">
    <property type="protein sequence ID" value="KAE8935694.1"/>
    <property type="molecule type" value="Genomic_DNA"/>
</dbReference>
<dbReference type="EMBL" id="QXGA01002154">
    <property type="protein sequence ID" value="KAE9102915.1"/>
    <property type="molecule type" value="Genomic_DNA"/>
</dbReference>
<evidence type="ECO:0000313" key="5">
    <source>
        <dbReference type="EMBL" id="KAE9110055.1"/>
    </source>
</evidence>
<dbReference type="EMBL" id="QXFW01000903">
    <property type="protein sequence ID" value="KAE9000521.1"/>
    <property type="molecule type" value="Genomic_DNA"/>
</dbReference>
<evidence type="ECO:0000313" key="7">
    <source>
        <dbReference type="EMBL" id="KAE9222553.1"/>
    </source>
</evidence>
<evidence type="ECO:0000313" key="8">
    <source>
        <dbReference type="EMBL" id="KAE9236140.1"/>
    </source>
</evidence>
<evidence type="ECO:0000313" key="10">
    <source>
        <dbReference type="EMBL" id="KAE9322180.1"/>
    </source>
</evidence>
<dbReference type="Proteomes" id="UP000486351">
    <property type="component" value="Unassembled WGS sequence"/>
</dbReference>
<evidence type="ECO:0000313" key="2">
    <source>
        <dbReference type="EMBL" id="KAE9000521.1"/>
    </source>
</evidence>
<dbReference type="EMBL" id="QXFZ01000617">
    <property type="protein sequence ID" value="KAE9110055.1"/>
    <property type="molecule type" value="Genomic_DNA"/>
</dbReference>
<name>A0A6A3ZJI4_9STRA</name>
<dbReference type="EMBL" id="QXGC01000743">
    <property type="protein sequence ID" value="KAE9222553.1"/>
    <property type="molecule type" value="Genomic_DNA"/>
</dbReference>
<evidence type="ECO:0000313" key="6">
    <source>
        <dbReference type="EMBL" id="KAE9201611.1"/>
    </source>
</evidence>
<dbReference type="EMBL" id="QXGD01000514">
    <property type="protein sequence ID" value="KAE9236140.1"/>
    <property type="molecule type" value="Genomic_DNA"/>
</dbReference>